<dbReference type="Proteomes" id="UP000078541">
    <property type="component" value="Unassembled WGS sequence"/>
</dbReference>
<name>A0A151JT73_9HYME</name>
<protein>
    <submittedName>
        <fullName evidence="2">Uncharacterized protein</fullName>
    </submittedName>
</protein>
<keyword evidence="3" id="KW-1185">Reference proteome</keyword>
<organism evidence="2 3">
    <name type="scientific">Trachymyrmex septentrionalis</name>
    <dbReference type="NCBI Taxonomy" id="34720"/>
    <lineage>
        <taxon>Eukaryota</taxon>
        <taxon>Metazoa</taxon>
        <taxon>Ecdysozoa</taxon>
        <taxon>Arthropoda</taxon>
        <taxon>Hexapoda</taxon>
        <taxon>Insecta</taxon>
        <taxon>Pterygota</taxon>
        <taxon>Neoptera</taxon>
        <taxon>Endopterygota</taxon>
        <taxon>Hymenoptera</taxon>
        <taxon>Apocrita</taxon>
        <taxon>Aculeata</taxon>
        <taxon>Formicoidea</taxon>
        <taxon>Formicidae</taxon>
        <taxon>Myrmicinae</taxon>
        <taxon>Trachymyrmex</taxon>
    </lineage>
</organism>
<accession>A0A151JT73</accession>
<gene>
    <name evidence="2" type="ORF">ALC56_15077</name>
</gene>
<sequence>MFYNNVPTKTAVSKEGSRKYSPAATKKFIFFQLRNERRSEGRFSLRREGLSTPLTLSRSQSRSYVMFSAISDFRPENRGPLAFGGTTSDRPGDSGHQEVSPSVGICTGSLAEAGLGVVFGLDLSLMFFATVVSHYNVLGTKLDTKYEIGTCVGIIVSPLKDSLNYNLIYNRNVLRRCANLRKSILIASFGKTLKCSFMTITIHKTHYDMTRYPDFIYWFPRNMIVKSVPNSDFNRECHTTRGRRANSIVNCFIAIVGSKTLTCIVGYEQYIVNQTRTTFFFRSSFSAIAAIFSPDGRGCTAKYASNERFSGAAMLVRFRFFSPAGSTEGASGSRRLFFAWASASSSHAWRIGFRAIMLLCESVSDSKRQIVDCERAPTPGSFRLASALPTSACVTPSLMRRCLNRSAKASSSRGSVSASGCRPAAAAAAAAAAIAG</sequence>
<proteinExistence type="predicted"/>
<reference evidence="2 3" key="1">
    <citation type="submission" date="2016-03" db="EMBL/GenBank/DDBJ databases">
        <title>Trachymyrmex septentrionalis WGS genome.</title>
        <authorList>
            <person name="Nygaard S."/>
            <person name="Hu H."/>
            <person name="Boomsma J."/>
            <person name="Zhang G."/>
        </authorList>
    </citation>
    <scope>NUCLEOTIDE SEQUENCE [LARGE SCALE GENOMIC DNA]</scope>
    <source>
        <strain evidence="2">Tsep2-gDNA-1</strain>
        <tissue evidence="2">Whole body</tissue>
    </source>
</reference>
<dbReference type="AlphaFoldDB" id="A0A151JT73"/>
<evidence type="ECO:0000313" key="3">
    <source>
        <dbReference type="Proteomes" id="UP000078541"/>
    </source>
</evidence>
<evidence type="ECO:0000313" key="2">
    <source>
        <dbReference type="EMBL" id="KYN30656.1"/>
    </source>
</evidence>
<evidence type="ECO:0000256" key="1">
    <source>
        <dbReference type="SAM" id="MobiDB-lite"/>
    </source>
</evidence>
<feature type="region of interest" description="Disordered" evidence="1">
    <location>
        <begin position="81"/>
        <end position="100"/>
    </location>
</feature>
<dbReference type="EMBL" id="KQ982014">
    <property type="protein sequence ID" value="KYN30656.1"/>
    <property type="molecule type" value="Genomic_DNA"/>
</dbReference>